<keyword evidence="9" id="KW-1185">Reference proteome</keyword>
<dbReference type="PANTHER" id="PTHR10381:SF70">
    <property type="entry name" value="ATP-DEPENDENT CLP PROTEASE PROTEOLYTIC SUBUNIT"/>
    <property type="match status" value="1"/>
</dbReference>
<dbReference type="Pfam" id="PF00574">
    <property type="entry name" value="CLP_protease"/>
    <property type="match status" value="1"/>
</dbReference>
<keyword evidence="5" id="KW-0720">Serine protease</keyword>
<evidence type="ECO:0000313" key="8">
    <source>
        <dbReference type="EMBL" id="PWE52286.1"/>
    </source>
</evidence>
<keyword evidence="7" id="KW-0175">Coiled coil</keyword>
<dbReference type="SUPFAM" id="SSF52096">
    <property type="entry name" value="ClpP/crotonase"/>
    <property type="match status" value="1"/>
</dbReference>
<dbReference type="EMBL" id="QFBC01000028">
    <property type="protein sequence ID" value="PWE52286.1"/>
    <property type="molecule type" value="Genomic_DNA"/>
</dbReference>
<dbReference type="GO" id="GO:0004176">
    <property type="term" value="F:ATP-dependent peptidase activity"/>
    <property type="evidence" value="ECO:0007669"/>
    <property type="project" value="InterPro"/>
</dbReference>
<evidence type="ECO:0000256" key="1">
    <source>
        <dbReference type="ARBA" id="ARBA00007039"/>
    </source>
</evidence>
<dbReference type="PRINTS" id="PR00127">
    <property type="entry name" value="CLPPROTEASEP"/>
</dbReference>
<evidence type="ECO:0000256" key="5">
    <source>
        <dbReference type="ARBA" id="ARBA00022825"/>
    </source>
</evidence>
<protein>
    <recommendedName>
        <fullName evidence="6">ATP-dependent Clp protease proteolytic subunit</fullName>
    </recommendedName>
</protein>
<dbReference type="GO" id="GO:0009368">
    <property type="term" value="C:endopeptidase Clp complex"/>
    <property type="evidence" value="ECO:0007669"/>
    <property type="project" value="TreeGrafter"/>
</dbReference>
<dbReference type="PANTHER" id="PTHR10381">
    <property type="entry name" value="ATP-DEPENDENT CLP PROTEASE PROTEOLYTIC SUBUNIT"/>
    <property type="match status" value="1"/>
</dbReference>
<keyword evidence="4" id="KW-0378">Hydrolase</keyword>
<dbReference type="InterPro" id="IPR001907">
    <property type="entry name" value="ClpP"/>
</dbReference>
<gene>
    <name evidence="8" type="ORF">DEM27_31590</name>
</gene>
<dbReference type="NCBIfam" id="NF045542">
    <property type="entry name" value="Clp_rel_HeadMat"/>
    <property type="match status" value="1"/>
</dbReference>
<dbReference type="InterPro" id="IPR029045">
    <property type="entry name" value="ClpP/crotonase-like_dom_sf"/>
</dbReference>
<dbReference type="InterPro" id="IPR023562">
    <property type="entry name" value="ClpP/TepA"/>
</dbReference>
<evidence type="ECO:0000256" key="7">
    <source>
        <dbReference type="SAM" id="Coils"/>
    </source>
</evidence>
<sequence>MTVQVNGQEVTLSGTVGVDWFDDGFTHAEVVTALAGLDGDITVRLNSGGGIAADGAAIHAALATYDGSVHIVIEGIAASAASLIAMAGDRITMADGAVMMIHDPLNVTYGNSADHAKTIEELEAYATAYAKVYARRSGKSAVECRDIMKAETWYDGDEAVAAGFADDTGEQKAKPIAAYDYRAYANAPKRFAAQAKAKGWSMAKLNDAASSAANHRDTDMNDKERADALAAELATLKAEKAAAEAKAKADLEAATAATADAVKADRDRRTAIMSLDEAKGREALAEHLFSTGSTAEAAKAVLALAPAPVASETPENYEAARMAGAELGGGGDKQPDTKASWAKVVARANKRFNK</sequence>
<evidence type="ECO:0000256" key="4">
    <source>
        <dbReference type="ARBA" id="ARBA00022801"/>
    </source>
</evidence>
<dbReference type="CDD" id="cd07016">
    <property type="entry name" value="S14_ClpP_1"/>
    <property type="match status" value="1"/>
</dbReference>
<comment type="caution">
    <text evidence="8">The sequence shown here is derived from an EMBL/GenBank/DDBJ whole genome shotgun (WGS) entry which is preliminary data.</text>
</comment>
<dbReference type="RefSeq" id="WP_109462209.1">
    <property type="nucleotide sequence ID" value="NZ_QFBC01000028.1"/>
</dbReference>
<evidence type="ECO:0000256" key="3">
    <source>
        <dbReference type="ARBA" id="ARBA00022670"/>
    </source>
</evidence>
<dbReference type="OrthoDB" id="9806592at2"/>
<dbReference type="Gene3D" id="3.90.226.10">
    <property type="entry name" value="2-enoyl-CoA Hydratase, Chain A, domain 1"/>
    <property type="match status" value="1"/>
</dbReference>
<evidence type="ECO:0000313" key="9">
    <source>
        <dbReference type="Proteomes" id="UP000245252"/>
    </source>
</evidence>
<evidence type="ECO:0000256" key="2">
    <source>
        <dbReference type="ARBA" id="ARBA00022490"/>
    </source>
</evidence>
<dbReference type="Proteomes" id="UP000245252">
    <property type="component" value="Unassembled WGS sequence"/>
</dbReference>
<reference evidence="8 9" key="1">
    <citation type="submission" date="2018-05" db="EMBL/GenBank/DDBJ databases">
        <title>The draft genome of strain NS-104.</title>
        <authorList>
            <person name="Hang P."/>
            <person name="Jiang J."/>
        </authorList>
    </citation>
    <scope>NUCLEOTIDE SEQUENCE [LARGE SCALE GENOMIC DNA]</scope>
    <source>
        <strain evidence="8 9">NS-104</strain>
    </source>
</reference>
<organism evidence="8 9">
    <name type="scientific">Metarhizobium album</name>
    <dbReference type="NCBI Taxonomy" id="2182425"/>
    <lineage>
        <taxon>Bacteria</taxon>
        <taxon>Pseudomonadati</taxon>
        <taxon>Pseudomonadota</taxon>
        <taxon>Alphaproteobacteria</taxon>
        <taxon>Hyphomicrobiales</taxon>
        <taxon>Rhizobiaceae</taxon>
        <taxon>Metarhizobium</taxon>
    </lineage>
</organism>
<dbReference type="GO" id="GO:0004252">
    <property type="term" value="F:serine-type endopeptidase activity"/>
    <property type="evidence" value="ECO:0007669"/>
    <property type="project" value="InterPro"/>
</dbReference>
<proteinExistence type="inferred from homology"/>
<evidence type="ECO:0000256" key="6">
    <source>
        <dbReference type="RuleBase" id="RU003567"/>
    </source>
</evidence>
<dbReference type="GO" id="GO:0051117">
    <property type="term" value="F:ATPase binding"/>
    <property type="evidence" value="ECO:0007669"/>
    <property type="project" value="TreeGrafter"/>
</dbReference>
<name>A0A2U2DG38_9HYPH</name>
<keyword evidence="2" id="KW-0963">Cytoplasm</keyword>
<comment type="similarity">
    <text evidence="1 6">Belongs to the peptidase S14 family.</text>
</comment>
<accession>A0A2U2DG38</accession>
<keyword evidence="3" id="KW-0645">Protease</keyword>
<feature type="coiled-coil region" evidence="7">
    <location>
        <begin position="226"/>
        <end position="253"/>
    </location>
</feature>
<dbReference type="GO" id="GO:0006515">
    <property type="term" value="P:protein quality control for misfolded or incompletely synthesized proteins"/>
    <property type="evidence" value="ECO:0007669"/>
    <property type="project" value="TreeGrafter"/>
</dbReference>
<dbReference type="AlphaFoldDB" id="A0A2U2DG38"/>